<keyword evidence="3" id="KW-0175">Coiled coil</keyword>
<keyword evidence="6" id="KW-1185">Reference proteome</keyword>
<sequence>MGKKLTENTKAVAARTRKAEVKAEENVKKQKAKEDALWTDDDKQLQKKQQRKEEEERKRLEALQRKQELKAAYEEDMNKAVASKGKVQAPQKVTLAAIHAQKEAEKKAQEEEDRIRAAQAQKIEVPTAELEENLNRLDLDAHQARNVDEAIKALNTSGGPATAIDKHPEKRLKSAYTTFEDTRLPELKIEHPTFRLSQLRQILKKEWQKSPENPLNQRSLHMS</sequence>
<name>A0A914ZC00_9BILA</name>
<dbReference type="GO" id="GO:0030496">
    <property type="term" value="C:midbody"/>
    <property type="evidence" value="ECO:0007669"/>
    <property type="project" value="UniProtKB-SubCell"/>
</dbReference>
<feature type="region of interest" description="Disordered" evidence="4">
    <location>
        <begin position="1"/>
        <end position="59"/>
    </location>
</feature>
<dbReference type="PANTHER" id="PTHR21680:SF0">
    <property type="entry name" value="COILED-COIL DOMAIN-CONTAINING PROTEIN 124"/>
    <property type="match status" value="1"/>
</dbReference>
<dbReference type="WBParaSite" id="PSU_v2.g9849.t1">
    <property type="protein sequence ID" value="PSU_v2.g9849.t1"/>
    <property type="gene ID" value="PSU_v2.g9849"/>
</dbReference>
<dbReference type="Pfam" id="PF06244">
    <property type="entry name" value="Ccdc124"/>
    <property type="match status" value="1"/>
</dbReference>
<organism evidence="6 7">
    <name type="scientific">Panagrolaimus superbus</name>
    <dbReference type="NCBI Taxonomy" id="310955"/>
    <lineage>
        <taxon>Eukaryota</taxon>
        <taxon>Metazoa</taxon>
        <taxon>Ecdysozoa</taxon>
        <taxon>Nematoda</taxon>
        <taxon>Chromadorea</taxon>
        <taxon>Rhabditida</taxon>
        <taxon>Tylenchina</taxon>
        <taxon>Panagrolaimomorpha</taxon>
        <taxon>Panagrolaimoidea</taxon>
        <taxon>Panagrolaimidae</taxon>
        <taxon>Panagrolaimus</taxon>
    </lineage>
</organism>
<protein>
    <submittedName>
        <fullName evidence="7">Coiled-coil domain-containing protein 124</fullName>
    </submittedName>
</protein>
<reference evidence="7" key="1">
    <citation type="submission" date="2022-11" db="UniProtKB">
        <authorList>
            <consortium name="WormBaseParasite"/>
        </authorList>
    </citation>
    <scope>IDENTIFICATION</scope>
</reference>
<dbReference type="PANTHER" id="PTHR21680">
    <property type="entry name" value="COILED-COIL DOMAIN-CONTAINING PROTEIN 124"/>
    <property type="match status" value="1"/>
</dbReference>
<evidence type="ECO:0000256" key="4">
    <source>
        <dbReference type="SAM" id="MobiDB-lite"/>
    </source>
</evidence>
<dbReference type="GO" id="GO:0006366">
    <property type="term" value="P:transcription by RNA polymerase II"/>
    <property type="evidence" value="ECO:0007669"/>
    <property type="project" value="TreeGrafter"/>
</dbReference>
<dbReference type="Proteomes" id="UP000887577">
    <property type="component" value="Unplaced"/>
</dbReference>
<dbReference type="InterPro" id="IPR010422">
    <property type="entry name" value="Ccdc124/Oxs1"/>
</dbReference>
<evidence type="ECO:0000256" key="2">
    <source>
        <dbReference type="ARBA" id="ARBA00008296"/>
    </source>
</evidence>
<dbReference type="GO" id="GO:0005634">
    <property type="term" value="C:nucleus"/>
    <property type="evidence" value="ECO:0007669"/>
    <property type="project" value="TreeGrafter"/>
</dbReference>
<evidence type="ECO:0000313" key="6">
    <source>
        <dbReference type="Proteomes" id="UP000887577"/>
    </source>
</evidence>
<evidence type="ECO:0000256" key="3">
    <source>
        <dbReference type="ARBA" id="ARBA00023054"/>
    </source>
</evidence>
<dbReference type="InterPro" id="IPR036910">
    <property type="entry name" value="HMG_box_dom_sf"/>
</dbReference>
<dbReference type="GO" id="GO:0003713">
    <property type="term" value="F:transcription coactivator activity"/>
    <property type="evidence" value="ECO:0007669"/>
    <property type="project" value="TreeGrafter"/>
</dbReference>
<feature type="domain" description="Coiled-coil" evidence="5">
    <location>
        <begin position="133"/>
        <end position="217"/>
    </location>
</feature>
<dbReference type="AlphaFoldDB" id="A0A914ZC00"/>
<feature type="compositionally biased region" description="Basic and acidic residues" evidence="4">
    <location>
        <begin position="17"/>
        <end position="59"/>
    </location>
</feature>
<dbReference type="SUPFAM" id="SSF47095">
    <property type="entry name" value="HMG-box"/>
    <property type="match status" value="1"/>
</dbReference>
<evidence type="ECO:0000313" key="7">
    <source>
        <dbReference type="WBParaSite" id="PSU_v2.g9849.t1"/>
    </source>
</evidence>
<comment type="subcellular location">
    <subcellularLocation>
        <location evidence="1">Midbody</location>
    </subcellularLocation>
</comment>
<evidence type="ECO:0000259" key="5">
    <source>
        <dbReference type="Pfam" id="PF06244"/>
    </source>
</evidence>
<proteinExistence type="inferred from homology"/>
<accession>A0A914ZC00</accession>
<evidence type="ECO:0000256" key="1">
    <source>
        <dbReference type="ARBA" id="ARBA00004214"/>
    </source>
</evidence>
<comment type="similarity">
    <text evidence="2">Belongs to the CCDC124 family.</text>
</comment>
<dbReference type="InterPro" id="IPR054414">
    <property type="entry name" value="Ccdc124/Oxs1_C"/>
</dbReference>